<dbReference type="SUPFAM" id="SSF53649">
    <property type="entry name" value="Alkaline phosphatase-like"/>
    <property type="match status" value="1"/>
</dbReference>
<dbReference type="PANTHER" id="PTHR43737:SF1">
    <property type="entry name" value="DUF1501 DOMAIN-CONTAINING PROTEIN"/>
    <property type="match status" value="1"/>
</dbReference>
<dbReference type="EMBL" id="CP036273">
    <property type="protein sequence ID" value="QDU21329.1"/>
    <property type="molecule type" value="Genomic_DNA"/>
</dbReference>
<reference evidence="1 2" key="1">
    <citation type="submission" date="2019-02" db="EMBL/GenBank/DDBJ databases">
        <title>Deep-cultivation of Planctomycetes and their phenomic and genomic characterization uncovers novel biology.</title>
        <authorList>
            <person name="Wiegand S."/>
            <person name="Jogler M."/>
            <person name="Boedeker C."/>
            <person name="Pinto D."/>
            <person name="Vollmers J."/>
            <person name="Rivas-Marin E."/>
            <person name="Kohn T."/>
            <person name="Peeters S.H."/>
            <person name="Heuer A."/>
            <person name="Rast P."/>
            <person name="Oberbeckmann S."/>
            <person name="Bunk B."/>
            <person name="Jeske O."/>
            <person name="Meyerdierks A."/>
            <person name="Storesund J.E."/>
            <person name="Kallscheuer N."/>
            <person name="Luecker S."/>
            <person name="Lage O.M."/>
            <person name="Pohl T."/>
            <person name="Merkel B.J."/>
            <person name="Hornburger P."/>
            <person name="Mueller R.-W."/>
            <person name="Bruemmer F."/>
            <person name="Labrenz M."/>
            <person name="Spormann A.M."/>
            <person name="Op den Camp H."/>
            <person name="Overmann J."/>
            <person name="Amann R."/>
            <person name="Jetten M.S.M."/>
            <person name="Mascher T."/>
            <person name="Medema M.H."/>
            <person name="Devos D.P."/>
            <person name="Kaster A.-K."/>
            <person name="Ovreas L."/>
            <person name="Rohde M."/>
            <person name="Galperin M.Y."/>
            <person name="Jogler C."/>
        </authorList>
    </citation>
    <scope>NUCLEOTIDE SEQUENCE [LARGE SCALE GENOMIC DNA]</scope>
    <source>
        <strain evidence="1 2">ETA_A1</strain>
    </source>
</reference>
<evidence type="ECO:0008006" key="3">
    <source>
        <dbReference type="Google" id="ProtNLM"/>
    </source>
</evidence>
<proteinExistence type="predicted"/>
<dbReference type="RefSeq" id="WP_145240194.1">
    <property type="nucleotide sequence ID" value="NZ_CP036273.1"/>
</dbReference>
<accession>A0A517XV24</accession>
<name>A0A517XV24_9BACT</name>
<protein>
    <recommendedName>
        <fullName evidence="3">DUF1501 domain-containing protein</fullName>
    </recommendedName>
</protein>
<dbReference type="Proteomes" id="UP000319576">
    <property type="component" value="Chromosome"/>
</dbReference>
<evidence type="ECO:0000313" key="1">
    <source>
        <dbReference type="EMBL" id="QDU21329.1"/>
    </source>
</evidence>
<dbReference type="InterPro" id="IPR017850">
    <property type="entry name" value="Alkaline_phosphatase_core_sf"/>
</dbReference>
<sequence length="487" mass="53429">MLRILGSSKRTCDGITRRDLLRAGPLSLLTGGAHTPPAAGTPSGGKAKNVILLYLFGGPSQLDTFDPKPDAPAEVRGDVKSIRTTVPGIDICEHLPRVATVMDRVTLIRSLNHPWNFHGMQYATTGLPQGTIPIEETQLHPEQWPFIGSVVSFLDHQRSGAKPRGRVPDNVVLPWLLSSKRTMPPYGRLHAAYLGGEFDPIWGEFRGDALRAVTRTAWGPAEEVRDPHLGITPGSRFELAAGTALDDAMTLDRLGTRRSLLDQFDAARRDADASRTGRRLDENRARAFALMDSAAVRTALDLDREPEKVRSRYGLTLFGQGVLQARRLVEAGCRFVTVIWDEFGQLNTGWDTHVDQRNRLRNELLPGFDHAFSALVDDLTVRGLLDDTLVLVLSEMGRTPRLDGDGRGHWGRAYCNLLAGGGSARGRVIGRTDRIASTPVDRPVRAKDVLATAYHLLGIDHEATVADRLGRPVPLLPYGDVIREAVT</sequence>
<gene>
    <name evidence="1" type="ORF">ETAA1_32950</name>
</gene>
<organism evidence="1 2">
    <name type="scientific">Urbifossiella limnaea</name>
    <dbReference type="NCBI Taxonomy" id="2528023"/>
    <lineage>
        <taxon>Bacteria</taxon>
        <taxon>Pseudomonadati</taxon>
        <taxon>Planctomycetota</taxon>
        <taxon>Planctomycetia</taxon>
        <taxon>Gemmatales</taxon>
        <taxon>Gemmataceae</taxon>
        <taxon>Urbifossiella</taxon>
    </lineage>
</organism>
<dbReference type="InterPro" id="IPR010869">
    <property type="entry name" value="DUF1501"/>
</dbReference>
<evidence type="ECO:0000313" key="2">
    <source>
        <dbReference type="Proteomes" id="UP000319576"/>
    </source>
</evidence>
<dbReference type="OrthoDB" id="127333at2"/>
<dbReference type="AlphaFoldDB" id="A0A517XV24"/>
<dbReference type="Pfam" id="PF07394">
    <property type="entry name" value="DUF1501"/>
    <property type="match status" value="1"/>
</dbReference>
<keyword evidence="2" id="KW-1185">Reference proteome</keyword>
<dbReference type="PANTHER" id="PTHR43737">
    <property type="entry name" value="BLL7424 PROTEIN"/>
    <property type="match status" value="1"/>
</dbReference>
<dbReference type="KEGG" id="uli:ETAA1_32950"/>